<evidence type="ECO:0000256" key="2">
    <source>
        <dbReference type="ARBA" id="ARBA00007347"/>
    </source>
</evidence>
<evidence type="ECO:0000256" key="4">
    <source>
        <dbReference type="ARBA" id="ARBA00023157"/>
    </source>
</evidence>
<dbReference type="EnsemblMetazoa" id="Aqu2.1.33473_001">
    <property type="protein sequence ID" value="Aqu2.1.33473_001"/>
    <property type="gene ID" value="Aqu2.1.33473"/>
</dbReference>
<reference evidence="6" key="1">
    <citation type="submission" date="2017-05" db="UniProtKB">
        <authorList>
            <consortium name="EnsemblMetazoa"/>
        </authorList>
    </citation>
    <scope>IDENTIFICATION</scope>
</reference>
<dbReference type="InParanoid" id="A0A1X7V0C4"/>
<evidence type="ECO:0000256" key="5">
    <source>
        <dbReference type="RuleBase" id="RU364104"/>
    </source>
</evidence>
<comment type="similarity">
    <text evidence="2 5">Belongs to the CMC family.</text>
</comment>
<keyword evidence="3 5" id="KW-0496">Mitochondrion</keyword>
<proteinExistence type="inferred from homology"/>
<comment type="subcellular location">
    <subcellularLocation>
        <location evidence="1 5">Mitochondrion</location>
    </subcellularLocation>
</comment>
<organism evidence="6">
    <name type="scientific">Amphimedon queenslandica</name>
    <name type="common">Sponge</name>
    <dbReference type="NCBI Taxonomy" id="400682"/>
    <lineage>
        <taxon>Eukaryota</taxon>
        <taxon>Metazoa</taxon>
        <taxon>Porifera</taxon>
        <taxon>Demospongiae</taxon>
        <taxon>Heteroscleromorpha</taxon>
        <taxon>Haplosclerida</taxon>
        <taxon>Niphatidae</taxon>
        <taxon>Amphimedon</taxon>
    </lineage>
</organism>
<dbReference type="PANTHER" id="PTHR22977">
    <property type="entry name" value="COX ASSEMBLY MITOCHONDRIAL PROTEIN"/>
    <property type="match status" value="1"/>
</dbReference>
<dbReference type="GO" id="GO:0005739">
    <property type="term" value="C:mitochondrion"/>
    <property type="evidence" value="ECO:0007669"/>
    <property type="project" value="UniProtKB-SubCell"/>
</dbReference>
<protein>
    <recommendedName>
        <fullName evidence="5">COX assembly mitochondrial protein</fullName>
    </recommendedName>
</protein>
<accession>A0A1X7V0C4</accession>
<dbReference type="AlphaFoldDB" id="A0A1X7V0C4"/>
<dbReference type="PROSITE" id="PS51808">
    <property type="entry name" value="CHCH"/>
    <property type="match status" value="1"/>
</dbReference>
<dbReference type="InterPro" id="IPR013892">
    <property type="entry name" value="Cyt_c_biogenesis_Cmc1-like"/>
</dbReference>
<name>A0A1X7V0C4_AMPQE</name>
<evidence type="ECO:0000256" key="1">
    <source>
        <dbReference type="ARBA" id="ARBA00004173"/>
    </source>
</evidence>
<keyword evidence="4" id="KW-1015">Disulfide bond</keyword>
<dbReference type="PANTHER" id="PTHR22977:SF1">
    <property type="entry name" value="COX ASSEMBLY MITOCHONDRIAL PROTEIN 2 HOMOLOG"/>
    <property type="match status" value="1"/>
</dbReference>
<dbReference type="Pfam" id="PF08583">
    <property type="entry name" value="Cmc1"/>
    <property type="match status" value="1"/>
</dbReference>
<sequence>MHPPLDGHLHSLDCRAVIEELLKCHKENPLRKYLGVCNQLKRDLNKCLQEEYLERRQRNWEESQRLKEAARNIK</sequence>
<evidence type="ECO:0000313" key="6">
    <source>
        <dbReference type="EnsemblMetazoa" id="Aqu2.1.33473_001"/>
    </source>
</evidence>
<dbReference type="STRING" id="400682.A0A1X7V0C4"/>
<evidence type="ECO:0000256" key="3">
    <source>
        <dbReference type="ARBA" id="ARBA00023128"/>
    </source>
</evidence>